<protein>
    <recommendedName>
        <fullName evidence="2">Ubiquitin-like domain-containing protein</fullName>
    </recommendedName>
</protein>
<dbReference type="PANTHER" id="PTHR10562">
    <property type="entry name" value="SMALL UBIQUITIN-RELATED MODIFIER"/>
    <property type="match status" value="1"/>
</dbReference>
<dbReference type="PROSITE" id="PS50053">
    <property type="entry name" value="UBIQUITIN_2"/>
    <property type="match status" value="1"/>
</dbReference>
<dbReference type="InParanoid" id="F0XXK5"/>
<accession>F0XXK5</accession>
<evidence type="ECO:0000256" key="1">
    <source>
        <dbReference type="SAM" id="MobiDB-lite"/>
    </source>
</evidence>
<dbReference type="SUPFAM" id="SSF54236">
    <property type="entry name" value="Ubiquitin-like"/>
    <property type="match status" value="1"/>
</dbReference>
<dbReference type="EMBL" id="GL833121">
    <property type="protein sequence ID" value="EGB12334.1"/>
    <property type="molecule type" value="Genomic_DNA"/>
</dbReference>
<feature type="non-terminal residue" evidence="3">
    <location>
        <position position="96"/>
    </location>
</feature>
<reference evidence="3 4" key="1">
    <citation type="journal article" date="2011" name="Proc. Natl. Acad. Sci. U.S.A.">
        <title>Niche of harmful alga Aureococcus anophagefferens revealed through ecogenomics.</title>
        <authorList>
            <person name="Gobler C.J."/>
            <person name="Berry D.L."/>
            <person name="Dyhrman S.T."/>
            <person name="Wilhelm S.W."/>
            <person name="Salamov A."/>
            <person name="Lobanov A.V."/>
            <person name="Zhang Y."/>
            <person name="Collier J.L."/>
            <person name="Wurch L.L."/>
            <person name="Kustka A.B."/>
            <person name="Dill B.D."/>
            <person name="Shah M."/>
            <person name="VerBerkmoes N.C."/>
            <person name="Kuo A."/>
            <person name="Terry A."/>
            <person name="Pangilinan J."/>
            <person name="Lindquist E.A."/>
            <person name="Lucas S."/>
            <person name="Paulsen I.T."/>
            <person name="Hattenrath-Lehmann T.K."/>
            <person name="Talmage S.C."/>
            <person name="Walker E.A."/>
            <person name="Koch F."/>
            <person name="Burson A.M."/>
            <person name="Marcoval M.A."/>
            <person name="Tang Y.Z."/>
            <person name="Lecleir G.R."/>
            <person name="Coyne K.J."/>
            <person name="Berg G.M."/>
            <person name="Bertrand E.M."/>
            <person name="Saito M.A."/>
            <person name="Gladyshev V.N."/>
            <person name="Grigoriev I.V."/>
        </authorList>
    </citation>
    <scope>NUCLEOTIDE SEQUENCE [LARGE SCALE GENOMIC DNA]</scope>
    <source>
        <strain evidence="4">CCMP 1984</strain>
    </source>
</reference>
<evidence type="ECO:0000259" key="2">
    <source>
        <dbReference type="PROSITE" id="PS50053"/>
    </source>
</evidence>
<feature type="domain" description="Ubiquitin-like" evidence="2">
    <location>
        <begin position="23"/>
        <end position="91"/>
    </location>
</feature>
<dbReference type="Pfam" id="PF11976">
    <property type="entry name" value="Rad60-SLD"/>
    <property type="match status" value="1"/>
</dbReference>
<dbReference type="KEGG" id="aaf:AURANDRAFT_19704"/>
<dbReference type="RefSeq" id="XP_009033384.1">
    <property type="nucleotide sequence ID" value="XM_009035136.1"/>
</dbReference>
<dbReference type="GeneID" id="20219174"/>
<dbReference type="Proteomes" id="UP000002729">
    <property type="component" value="Unassembled WGS sequence"/>
</dbReference>
<dbReference type="OMA" id="MVHINLK"/>
<dbReference type="OrthoDB" id="442921at2759"/>
<dbReference type="InterPro" id="IPR022617">
    <property type="entry name" value="Rad60/SUMO-like_dom"/>
</dbReference>
<dbReference type="AlphaFoldDB" id="F0XXK5"/>
<dbReference type="Gene3D" id="3.10.20.90">
    <property type="entry name" value="Phosphatidylinositol 3-kinase Catalytic Subunit, Chain A, domain 1"/>
    <property type="match status" value="1"/>
</dbReference>
<evidence type="ECO:0000313" key="4">
    <source>
        <dbReference type="Proteomes" id="UP000002729"/>
    </source>
</evidence>
<proteinExistence type="predicted"/>
<evidence type="ECO:0000313" key="3">
    <source>
        <dbReference type="EMBL" id="EGB12334.1"/>
    </source>
</evidence>
<dbReference type="FunCoup" id="F0XXK5">
    <property type="interactions" value="454"/>
</dbReference>
<name>F0XXK5_AURAN</name>
<gene>
    <name evidence="3" type="ORF">AURANDRAFT_19704</name>
</gene>
<sequence length="96" mass="11005">MHIIKPKNPSAPKRAKMKPSPDSSLNIRVRDQTGEEVYFKIKPTTQLVKVFNAYAQRKGINVTSLHFFFDGMRVRNDQTPQDIDMEDGDQIDCGDH</sequence>
<dbReference type="eggNOG" id="KOG1769">
    <property type="taxonomic scope" value="Eukaryota"/>
</dbReference>
<feature type="region of interest" description="Disordered" evidence="1">
    <location>
        <begin position="1"/>
        <end position="26"/>
    </location>
</feature>
<dbReference type="SMART" id="SM00213">
    <property type="entry name" value="UBQ"/>
    <property type="match status" value="1"/>
</dbReference>
<dbReference type="InterPro" id="IPR000626">
    <property type="entry name" value="Ubiquitin-like_dom"/>
</dbReference>
<organism evidence="4">
    <name type="scientific">Aureococcus anophagefferens</name>
    <name type="common">Harmful bloom alga</name>
    <dbReference type="NCBI Taxonomy" id="44056"/>
    <lineage>
        <taxon>Eukaryota</taxon>
        <taxon>Sar</taxon>
        <taxon>Stramenopiles</taxon>
        <taxon>Ochrophyta</taxon>
        <taxon>Pelagophyceae</taxon>
        <taxon>Pelagomonadales</taxon>
        <taxon>Pelagomonadaceae</taxon>
        <taxon>Aureococcus</taxon>
    </lineage>
</organism>
<keyword evidence="4" id="KW-1185">Reference proteome</keyword>
<dbReference type="InterPro" id="IPR029071">
    <property type="entry name" value="Ubiquitin-like_domsf"/>
</dbReference>